<dbReference type="Gene3D" id="3.40.190.10">
    <property type="entry name" value="Periplasmic binding protein-like II"/>
    <property type="match status" value="2"/>
</dbReference>
<organism evidence="2 3">
    <name type="scientific">Ventrimonas faecis</name>
    <dbReference type="NCBI Taxonomy" id="3133170"/>
    <lineage>
        <taxon>Bacteria</taxon>
        <taxon>Bacillati</taxon>
        <taxon>Bacillota</taxon>
        <taxon>Clostridia</taxon>
        <taxon>Lachnospirales</taxon>
        <taxon>Lachnospiraceae</taxon>
        <taxon>Ventrimonas</taxon>
    </lineage>
</organism>
<dbReference type="PANTHER" id="PTHR42941">
    <property type="entry name" value="SLL1037 PROTEIN"/>
    <property type="match status" value="1"/>
</dbReference>
<evidence type="ECO:0000256" key="1">
    <source>
        <dbReference type="SAM" id="SignalP"/>
    </source>
</evidence>
<dbReference type="PROSITE" id="PS51257">
    <property type="entry name" value="PROKAR_LIPOPROTEIN"/>
    <property type="match status" value="1"/>
</dbReference>
<dbReference type="InterPro" id="IPR011852">
    <property type="entry name" value="TRAP_TAXI"/>
</dbReference>
<feature type="signal peptide" evidence="1">
    <location>
        <begin position="1"/>
        <end position="31"/>
    </location>
</feature>
<name>A0ABV1HJR1_9FIRM</name>
<dbReference type="Pfam" id="PF16868">
    <property type="entry name" value="NMT1_3"/>
    <property type="match status" value="1"/>
</dbReference>
<feature type="chain" id="PRO_5046868285" evidence="1">
    <location>
        <begin position="32"/>
        <end position="352"/>
    </location>
</feature>
<gene>
    <name evidence="2" type="ORF">WMO41_05045</name>
</gene>
<dbReference type="NCBIfam" id="TIGR02122">
    <property type="entry name" value="TRAP_TAXI"/>
    <property type="match status" value="1"/>
</dbReference>
<evidence type="ECO:0000313" key="3">
    <source>
        <dbReference type="Proteomes" id="UP001437460"/>
    </source>
</evidence>
<keyword evidence="3" id="KW-1185">Reference proteome</keyword>
<dbReference type="PANTHER" id="PTHR42941:SF1">
    <property type="entry name" value="SLL1037 PROTEIN"/>
    <property type="match status" value="1"/>
</dbReference>
<evidence type="ECO:0000313" key="2">
    <source>
        <dbReference type="EMBL" id="MEQ2562527.1"/>
    </source>
</evidence>
<sequence length="352" mass="36484">MKKNMALVMATMMAAASLTACGGSGSASTTAADTKAADTTAADSAADTKAAPADKIGLAGSGKELIFTTGGDQGTYYGFGSVIAGQVSDLTDTTVTAIVGKGSKGNIEAMDAGDAQLGFVQSDVMSYAYNGTNLFEGAKIDGFSTVAALYMEQVQIVTLDPDIKTVADLKGKTVSVGDSGSGVYFNALDCLGAYDLTIDDIKPTYQSFGDSVEAMQDGKIDAAFIVAGAPTTAVTSLAATRDVYLVELDDEHIEKLEAASPYYTKYVIPKDAYSLEKDATTVAVSAVVVAQDDVDENDIYNFVAGIYDSIDTLGHDKKNELDLDFAASVTAVPYHAGAAKYFAEKGLTVPTK</sequence>
<dbReference type="EMBL" id="JBBMFJ010000007">
    <property type="protein sequence ID" value="MEQ2562527.1"/>
    <property type="molecule type" value="Genomic_DNA"/>
</dbReference>
<dbReference type="SUPFAM" id="SSF53850">
    <property type="entry name" value="Periplasmic binding protein-like II"/>
    <property type="match status" value="1"/>
</dbReference>
<keyword evidence="1" id="KW-0732">Signal</keyword>
<accession>A0ABV1HJR1</accession>
<comment type="caution">
    <text evidence="2">The sequence shown here is derived from an EMBL/GenBank/DDBJ whole genome shotgun (WGS) entry which is preliminary data.</text>
</comment>
<reference evidence="2 3" key="1">
    <citation type="submission" date="2024-03" db="EMBL/GenBank/DDBJ databases">
        <title>Human intestinal bacterial collection.</title>
        <authorList>
            <person name="Pauvert C."/>
            <person name="Hitch T.C.A."/>
            <person name="Clavel T."/>
        </authorList>
    </citation>
    <scope>NUCLEOTIDE SEQUENCE [LARGE SCALE GENOMIC DNA]</scope>
    <source>
        <strain evidence="2 3">CLA-AP-H27</strain>
    </source>
</reference>
<dbReference type="Proteomes" id="UP001437460">
    <property type="component" value="Unassembled WGS sequence"/>
</dbReference>
<dbReference type="RefSeq" id="WP_349228821.1">
    <property type="nucleotide sequence ID" value="NZ_JBBMFJ010000007.1"/>
</dbReference>
<protein>
    <submittedName>
        <fullName evidence="2">TAXI family TRAP transporter solute-binding subunit</fullName>
    </submittedName>
</protein>
<proteinExistence type="predicted"/>